<proteinExistence type="predicted"/>
<comment type="caution">
    <text evidence="2">The sequence shown here is derived from an EMBL/GenBank/DDBJ whole genome shotgun (WGS) entry which is preliminary data.</text>
</comment>
<evidence type="ECO:0000313" key="2">
    <source>
        <dbReference type="EMBL" id="NEW33862.1"/>
    </source>
</evidence>
<dbReference type="EMBL" id="JAAGVB010000020">
    <property type="protein sequence ID" value="NEW33862.1"/>
    <property type="molecule type" value="Genomic_DNA"/>
</dbReference>
<accession>A0A6P1CPW5</accession>
<name>A0A6P1CPW5_9NOCA</name>
<dbReference type="Proteomes" id="UP000471166">
    <property type="component" value="Unassembled WGS sequence"/>
</dbReference>
<dbReference type="AlphaFoldDB" id="A0A6P1CPW5"/>
<evidence type="ECO:0000313" key="3">
    <source>
        <dbReference type="Proteomes" id="UP000471166"/>
    </source>
</evidence>
<organism evidence="2 3">
    <name type="scientific">Nocardia cyriacigeorgica</name>
    <dbReference type="NCBI Taxonomy" id="135487"/>
    <lineage>
        <taxon>Bacteria</taxon>
        <taxon>Bacillati</taxon>
        <taxon>Actinomycetota</taxon>
        <taxon>Actinomycetes</taxon>
        <taxon>Mycobacteriales</taxon>
        <taxon>Nocardiaceae</taxon>
        <taxon>Nocardia</taxon>
    </lineage>
</organism>
<reference evidence="2 3" key="1">
    <citation type="submission" date="2020-01" db="EMBL/GenBank/DDBJ databases">
        <title>Genetics and antimicrobial susceptibilities of Nocardia species isolated from the soil; a comparison with species isolated from humans.</title>
        <authorList>
            <person name="Carrasco G."/>
            <person name="Monzon S."/>
            <person name="Sansegundo M."/>
            <person name="Garcia E."/>
            <person name="Garrido N."/>
            <person name="Medina M.J."/>
            <person name="Villalon P."/>
            <person name="Ramirez-Arocha A.C."/>
            <person name="Jimenez P."/>
            <person name="Cuesta I."/>
            <person name="Valdezate S."/>
        </authorList>
    </citation>
    <scope>NUCLEOTIDE SEQUENCE [LARGE SCALE GENOMIC DNA]</scope>
    <source>
        <strain evidence="2 3">CNM20110626</strain>
    </source>
</reference>
<dbReference type="RefSeq" id="WP_163845276.1">
    <property type="nucleotide sequence ID" value="NZ_JAAGVB010000020.1"/>
</dbReference>
<gene>
    <name evidence="2" type="ORF">GV791_15005</name>
</gene>
<sequence length="101" mass="10949">MVTDPEDAPRQWIQWHEDGMWAPVFADGWTGEPVTAEQMLAARAESAALESGDEPAALDVPVIDVDPVSVRDREEVTTPMLLGPGPDGAASDEPQVERDRP</sequence>
<protein>
    <submittedName>
        <fullName evidence="2">Uncharacterized protein</fullName>
    </submittedName>
</protein>
<feature type="region of interest" description="Disordered" evidence="1">
    <location>
        <begin position="76"/>
        <end position="101"/>
    </location>
</feature>
<evidence type="ECO:0000256" key="1">
    <source>
        <dbReference type="SAM" id="MobiDB-lite"/>
    </source>
</evidence>